<protein>
    <submittedName>
        <fullName evidence="2">Uncharacterized protein</fullName>
    </submittedName>
</protein>
<dbReference type="Proteomes" id="UP000324222">
    <property type="component" value="Unassembled WGS sequence"/>
</dbReference>
<name>A0A5B7G1E3_PORTR</name>
<evidence type="ECO:0000313" key="3">
    <source>
        <dbReference type="Proteomes" id="UP000324222"/>
    </source>
</evidence>
<proteinExistence type="predicted"/>
<organism evidence="2 3">
    <name type="scientific">Portunus trituberculatus</name>
    <name type="common">Swimming crab</name>
    <name type="synonym">Neptunus trituberculatus</name>
    <dbReference type="NCBI Taxonomy" id="210409"/>
    <lineage>
        <taxon>Eukaryota</taxon>
        <taxon>Metazoa</taxon>
        <taxon>Ecdysozoa</taxon>
        <taxon>Arthropoda</taxon>
        <taxon>Crustacea</taxon>
        <taxon>Multicrustacea</taxon>
        <taxon>Malacostraca</taxon>
        <taxon>Eumalacostraca</taxon>
        <taxon>Eucarida</taxon>
        <taxon>Decapoda</taxon>
        <taxon>Pleocyemata</taxon>
        <taxon>Brachyura</taxon>
        <taxon>Eubrachyura</taxon>
        <taxon>Portunoidea</taxon>
        <taxon>Portunidae</taxon>
        <taxon>Portuninae</taxon>
        <taxon>Portunus</taxon>
    </lineage>
</organism>
<gene>
    <name evidence="2" type="ORF">E2C01_046598</name>
</gene>
<keyword evidence="3" id="KW-1185">Reference proteome</keyword>
<dbReference type="AlphaFoldDB" id="A0A5B7G1E3"/>
<evidence type="ECO:0000313" key="2">
    <source>
        <dbReference type="EMBL" id="MPC52722.1"/>
    </source>
</evidence>
<feature type="compositionally biased region" description="Polar residues" evidence="1">
    <location>
        <begin position="52"/>
        <end position="69"/>
    </location>
</feature>
<reference evidence="2 3" key="1">
    <citation type="submission" date="2019-05" db="EMBL/GenBank/DDBJ databases">
        <title>Another draft genome of Portunus trituberculatus and its Hox gene families provides insights of decapod evolution.</title>
        <authorList>
            <person name="Jeong J.-H."/>
            <person name="Song I."/>
            <person name="Kim S."/>
            <person name="Choi T."/>
            <person name="Kim D."/>
            <person name="Ryu S."/>
            <person name="Kim W."/>
        </authorList>
    </citation>
    <scope>NUCLEOTIDE SEQUENCE [LARGE SCALE GENOMIC DNA]</scope>
    <source>
        <tissue evidence="2">Muscle</tissue>
    </source>
</reference>
<feature type="compositionally biased region" description="Polar residues" evidence="1">
    <location>
        <begin position="77"/>
        <end position="89"/>
    </location>
</feature>
<sequence>MMGEQAKILSIIADELEDLGNDLDSDIPATPGTPVPVIYVDGEGHGYAMEESGSSSFATRAPAPSTSGSAVRPSPLPATQSTANETPARSATGRKPRRTVKYTHEASLNMQEEERNKNMRLMDLEEQIKLEKKNGSTAA</sequence>
<evidence type="ECO:0000256" key="1">
    <source>
        <dbReference type="SAM" id="MobiDB-lite"/>
    </source>
</evidence>
<dbReference type="EMBL" id="VSRR010011101">
    <property type="protein sequence ID" value="MPC52722.1"/>
    <property type="molecule type" value="Genomic_DNA"/>
</dbReference>
<feature type="compositionally biased region" description="Basic residues" evidence="1">
    <location>
        <begin position="92"/>
        <end position="101"/>
    </location>
</feature>
<accession>A0A5B7G1E3</accession>
<comment type="caution">
    <text evidence="2">The sequence shown here is derived from an EMBL/GenBank/DDBJ whole genome shotgun (WGS) entry which is preliminary data.</text>
</comment>
<feature type="region of interest" description="Disordered" evidence="1">
    <location>
        <begin position="46"/>
        <end position="139"/>
    </location>
</feature>
<feature type="compositionally biased region" description="Basic and acidic residues" evidence="1">
    <location>
        <begin position="112"/>
        <end position="139"/>
    </location>
</feature>